<accession>A0A8T0GP99</accession>
<dbReference type="AlphaFoldDB" id="A0A8T0GP99"/>
<feature type="region of interest" description="Disordered" evidence="1">
    <location>
        <begin position="20"/>
        <end position="76"/>
    </location>
</feature>
<dbReference type="EMBL" id="CM026430">
    <property type="protein sequence ID" value="KAG0561421.1"/>
    <property type="molecule type" value="Genomic_DNA"/>
</dbReference>
<proteinExistence type="predicted"/>
<comment type="caution">
    <text evidence="2">The sequence shown here is derived from an EMBL/GenBank/DDBJ whole genome shotgun (WGS) entry which is preliminary data.</text>
</comment>
<protein>
    <submittedName>
        <fullName evidence="2">Uncharacterized protein</fullName>
    </submittedName>
</protein>
<dbReference type="Proteomes" id="UP000822688">
    <property type="component" value="Chromosome 9"/>
</dbReference>
<evidence type="ECO:0000313" key="3">
    <source>
        <dbReference type="Proteomes" id="UP000822688"/>
    </source>
</evidence>
<evidence type="ECO:0000313" key="2">
    <source>
        <dbReference type="EMBL" id="KAG0561421.1"/>
    </source>
</evidence>
<organism evidence="2 3">
    <name type="scientific">Ceratodon purpureus</name>
    <name type="common">Fire moss</name>
    <name type="synonym">Dicranum purpureum</name>
    <dbReference type="NCBI Taxonomy" id="3225"/>
    <lineage>
        <taxon>Eukaryota</taxon>
        <taxon>Viridiplantae</taxon>
        <taxon>Streptophyta</taxon>
        <taxon>Embryophyta</taxon>
        <taxon>Bryophyta</taxon>
        <taxon>Bryophytina</taxon>
        <taxon>Bryopsida</taxon>
        <taxon>Dicranidae</taxon>
        <taxon>Pseudoditrichales</taxon>
        <taxon>Ditrichaceae</taxon>
        <taxon>Ceratodon</taxon>
    </lineage>
</organism>
<name>A0A8T0GP99_CERPU</name>
<feature type="compositionally biased region" description="Polar residues" evidence="1">
    <location>
        <begin position="46"/>
        <end position="60"/>
    </location>
</feature>
<sequence length="105" mass="11716">MLVAGQCKALISSTHQNSTPLSYTTLAFSPPRPQTHKTQAQKKRQYCSNTTNVHPVQTRSAARHPLPNLNTSKPQNPRRQCVCIQAITSVDVIPKAPRNLQVDRF</sequence>
<keyword evidence="3" id="KW-1185">Reference proteome</keyword>
<gene>
    <name evidence="2" type="ORF">KC19_9G063600</name>
</gene>
<reference evidence="2" key="1">
    <citation type="submission" date="2020-06" db="EMBL/GenBank/DDBJ databases">
        <title>WGS assembly of Ceratodon purpureus strain R40.</title>
        <authorList>
            <person name="Carey S.B."/>
            <person name="Jenkins J."/>
            <person name="Shu S."/>
            <person name="Lovell J.T."/>
            <person name="Sreedasyam A."/>
            <person name="Maumus F."/>
            <person name="Tiley G.P."/>
            <person name="Fernandez-Pozo N."/>
            <person name="Barry K."/>
            <person name="Chen C."/>
            <person name="Wang M."/>
            <person name="Lipzen A."/>
            <person name="Daum C."/>
            <person name="Saski C.A."/>
            <person name="Payton A.C."/>
            <person name="Mcbreen J.C."/>
            <person name="Conrad R.E."/>
            <person name="Kollar L.M."/>
            <person name="Olsson S."/>
            <person name="Huttunen S."/>
            <person name="Landis J.B."/>
            <person name="Wickett N.J."/>
            <person name="Johnson M.G."/>
            <person name="Rensing S.A."/>
            <person name="Grimwood J."/>
            <person name="Schmutz J."/>
            <person name="Mcdaniel S.F."/>
        </authorList>
    </citation>
    <scope>NUCLEOTIDE SEQUENCE</scope>
    <source>
        <strain evidence="2">R40</strain>
    </source>
</reference>
<evidence type="ECO:0000256" key="1">
    <source>
        <dbReference type="SAM" id="MobiDB-lite"/>
    </source>
</evidence>